<dbReference type="Pfam" id="PF00501">
    <property type="entry name" value="AMP-binding"/>
    <property type="match status" value="1"/>
</dbReference>
<feature type="compositionally biased region" description="Polar residues" evidence="1">
    <location>
        <begin position="524"/>
        <end position="539"/>
    </location>
</feature>
<organism evidence="4 5">
    <name type="scientific">Saxibacter everestensis</name>
    <dbReference type="NCBI Taxonomy" id="2909229"/>
    <lineage>
        <taxon>Bacteria</taxon>
        <taxon>Bacillati</taxon>
        <taxon>Actinomycetota</taxon>
        <taxon>Actinomycetes</taxon>
        <taxon>Micrococcales</taxon>
        <taxon>Brevibacteriaceae</taxon>
        <taxon>Saxibacter</taxon>
    </lineage>
</organism>
<accession>A0ABY8QV73</accession>
<sequence>MSHRTNPRNEVRTVSELLDRVYASHAAEHALRWGERWLSFDEVAGLAAGMARELLDSGAAPGDRVVVYLENSVLARLVDHALLGFGFVRVALSSRLHPREVAAIVDDAQAAIVCVAGSRERGVRDALNERGSVVPVLDLGNDDAILTRFYGATAGGETRVYSGPGDIAMLMYSSGTTGAPKGVVVTHSAWLAQTEHALSHLPLIGPQDVVVLGAPMPHFGGSVALDCAMRGARTVVVEPFDASRVLDAVERHGGTVLPLVPTLLARLVDALPGREESVATVRSVPYGGSPAPVDVLARAARCFPGALTQFYGLAEALAPLTVLTPDDHDRAARDLAEHPHRADVARTRLQSAGRWIPEIEHRDDDGVLKIRGPVVMPGYWRRDELTASVLNDGWFSTGDIGCTDDAGYLHIFGRRSDLIISGGFNIHPREVEQVIEEIDGIAEVAVVGLADERWGEGVHAFAVLEASASVPISRDELARLVREACLARIASYKKPVGVHVVDALPRNSFGKVDRAALREAFRPESTTDPQNPTNEMENP</sequence>
<evidence type="ECO:0000313" key="4">
    <source>
        <dbReference type="EMBL" id="WGW12883.1"/>
    </source>
</evidence>
<evidence type="ECO:0000256" key="1">
    <source>
        <dbReference type="SAM" id="MobiDB-lite"/>
    </source>
</evidence>
<dbReference type="InterPro" id="IPR042099">
    <property type="entry name" value="ANL_N_sf"/>
</dbReference>
<dbReference type="EMBL" id="CP090958">
    <property type="protein sequence ID" value="WGW12883.1"/>
    <property type="molecule type" value="Genomic_DNA"/>
</dbReference>
<dbReference type="SUPFAM" id="SSF56801">
    <property type="entry name" value="Acetyl-CoA synthetase-like"/>
    <property type="match status" value="1"/>
</dbReference>
<dbReference type="Gene3D" id="3.30.300.30">
    <property type="match status" value="1"/>
</dbReference>
<dbReference type="InterPro" id="IPR045851">
    <property type="entry name" value="AMP-bd_C_sf"/>
</dbReference>
<dbReference type="Proteomes" id="UP001209083">
    <property type="component" value="Chromosome"/>
</dbReference>
<proteinExistence type="predicted"/>
<protein>
    <submittedName>
        <fullName evidence="4">Class I adenylate-forming enzyme family protein</fullName>
    </submittedName>
</protein>
<dbReference type="Pfam" id="PF13193">
    <property type="entry name" value="AMP-binding_C"/>
    <property type="match status" value="1"/>
</dbReference>
<dbReference type="InterPro" id="IPR050237">
    <property type="entry name" value="ATP-dep_AMP-bd_enzyme"/>
</dbReference>
<reference evidence="4 5" key="1">
    <citation type="submission" date="2023-05" db="EMBL/GenBank/DDBJ databases">
        <title>Lithophilousrod everest ZFBP1038 complete genpme.</title>
        <authorList>
            <person name="Tian M."/>
        </authorList>
    </citation>
    <scope>NUCLEOTIDE SEQUENCE [LARGE SCALE GENOMIC DNA]</scope>
    <source>
        <strain evidence="4 5">ZFBP1038</strain>
    </source>
</reference>
<dbReference type="PANTHER" id="PTHR43767">
    <property type="entry name" value="LONG-CHAIN-FATTY-ACID--COA LIGASE"/>
    <property type="match status" value="1"/>
</dbReference>
<dbReference type="RefSeq" id="WP_349639689.1">
    <property type="nucleotide sequence ID" value="NZ_CP090958.1"/>
</dbReference>
<evidence type="ECO:0000313" key="5">
    <source>
        <dbReference type="Proteomes" id="UP001209083"/>
    </source>
</evidence>
<dbReference type="PROSITE" id="PS00455">
    <property type="entry name" value="AMP_BINDING"/>
    <property type="match status" value="1"/>
</dbReference>
<feature type="domain" description="AMP-binding enzyme C-terminal" evidence="3">
    <location>
        <begin position="430"/>
        <end position="511"/>
    </location>
</feature>
<dbReference type="InterPro" id="IPR000873">
    <property type="entry name" value="AMP-dep_synth/lig_dom"/>
</dbReference>
<keyword evidence="5" id="KW-1185">Reference proteome</keyword>
<name>A0ABY8QV73_9MICO</name>
<dbReference type="Gene3D" id="3.40.50.12780">
    <property type="entry name" value="N-terminal domain of ligase-like"/>
    <property type="match status" value="1"/>
</dbReference>
<dbReference type="InterPro" id="IPR025110">
    <property type="entry name" value="AMP-bd_C"/>
</dbReference>
<dbReference type="InterPro" id="IPR020845">
    <property type="entry name" value="AMP-binding_CS"/>
</dbReference>
<evidence type="ECO:0000259" key="3">
    <source>
        <dbReference type="Pfam" id="PF13193"/>
    </source>
</evidence>
<gene>
    <name evidence="4" type="ORF">LWF01_03665</name>
</gene>
<feature type="domain" description="AMP-dependent synthetase/ligase" evidence="2">
    <location>
        <begin position="23"/>
        <end position="380"/>
    </location>
</feature>
<dbReference type="PANTHER" id="PTHR43767:SF1">
    <property type="entry name" value="NONRIBOSOMAL PEPTIDE SYNTHASE PES1 (EUROFUNG)-RELATED"/>
    <property type="match status" value="1"/>
</dbReference>
<evidence type="ECO:0000259" key="2">
    <source>
        <dbReference type="Pfam" id="PF00501"/>
    </source>
</evidence>
<feature type="region of interest" description="Disordered" evidence="1">
    <location>
        <begin position="520"/>
        <end position="539"/>
    </location>
</feature>